<feature type="transmembrane region" description="Helical" evidence="1">
    <location>
        <begin position="143"/>
        <end position="164"/>
    </location>
</feature>
<keyword evidence="3" id="KW-1185">Reference proteome</keyword>
<feature type="transmembrane region" description="Helical" evidence="1">
    <location>
        <begin position="309"/>
        <end position="327"/>
    </location>
</feature>
<keyword evidence="1" id="KW-1133">Transmembrane helix</keyword>
<feature type="transmembrane region" description="Helical" evidence="1">
    <location>
        <begin position="247"/>
        <end position="267"/>
    </location>
</feature>
<keyword evidence="1" id="KW-0472">Membrane</keyword>
<evidence type="ECO:0000313" key="2">
    <source>
        <dbReference type="EMBL" id="EAU00859.1"/>
    </source>
</evidence>
<evidence type="ECO:0000313" key="3">
    <source>
        <dbReference type="Proteomes" id="UP000006380"/>
    </source>
</evidence>
<feature type="transmembrane region" description="Helical" evidence="1">
    <location>
        <begin position="334"/>
        <end position="351"/>
    </location>
</feature>
<sequence>MIKIQPFIQREFMSLFRKSLCYLKPTLSSHKIELIAIVLFMLPLSFISMSILKQNSAFWVFEPLFLVVIFLCRRQRALYICSALVPIIGIAAIKFIDTDGEYYLDKLGFWAANLIALIALISENFSKENQNFVRKALNRIINLAFAFIAAHIFYLAVFAVFGGLDYLFDTDILREGIFARLYMGAVLGVLPILFLAFETSETEYEFTKFLELIINFILTPLLLVYTILLYCYIANIAIFSGLPRGGVAYIVLAYLAGGFALNTINLVLDRQPWAKFFKIFAILAVPAIVLLWIGIEARVGEYGLTVDRIYLIASAAFASVIYVSMLFKPLFSYRVVAVFAILATFVTGFVLDAKTIALNSQKQILFAKFKQLNFLDVDGNIRTNIDERELAQLGDELTLRIRDILFYIQSYDSEFANKNKKAIDMFDASIATIYADKNEYFSLSFAPAKLKVGKEAQVYFIGPGFYHSRVDGPVLKFALDNNESVDIDLDEHLKDTFSKNDMNTTKLYDHERLVNIKFDLLVFKEENLDVIFYNMELEFNPQSGYKITSVRPLAYVRQE</sequence>
<organism evidence="2 3">
    <name type="scientific">Campylobacter curvus (strain 525.92)</name>
    <dbReference type="NCBI Taxonomy" id="360105"/>
    <lineage>
        <taxon>Bacteria</taxon>
        <taxon>Pseudomonadati</taxon>
        <taxon>Campylobacterota</taxon>
        <taxon>Epsilonproteobacteria</taxon>
        <taxon>Campylobacterales</taxon>
        <taxon>Campylobacteraceae</taxon>
        <taxon>Campylobacter</taxon>
    </lineage>
</organism>
<dbReference type="EMBL" id="CP000767">
    <property type="protein sequence ID" value="EAU00859.1"/>
    <property type="molecule type" value="Genomic_DNA"/>
</dbReference>
<dbReference type="HOGENOM" id="CLU_032629_0_0_7"/>
<reference evidence="2" key="1">
    <citation type="submission" date="2016-07" db="EMBL/GenBank/DDBJ databases">
        <title>Comparative genomics of the Campylobacter concisus group.</title>
        <authorList>
            <person name="Miller W.G."/>
            <person name="Yee E."/>
            <person name="Chapman M.H."/>
            <person name="Huynh S."/>
            <person name="Bono J.L."/>
            <person name="On S.L.W."/>
            <person name="StLeger J."/>
            <person name="Foster G."/>
            <person name="Parker C.T."/>
        </authorList>
    </citation>
    <scope>NUCLEOTIDE SEQUENCE</scope>
    <source>
        <strain evidence="2">525.92</strain>
    </source>
</reference>
<accession>A7H148</accession>
<name>A7H148_CAMC5</name>
<gene>
    <name evidence="2" type="ORF">CCV52592_2110</name>
</gene>
<proteinExistence type="predicted"/>
<protein>
    <submittedName>
        <fullName evidence="2">Hypothetical membrane protein (DUF4153 domain)</fullName>
    </submittedName>
</protein>
<dbReference type="AlphaFoldDB" id="A7H148"/>
<dbReference type="InterPro" id="IPR025291">
    <property type="entry name" value="DUF4153"/>
</dbReference>
<feature type="transmembrane region" description="Helical" evidence="1">
    <location>
        <begin position="279"/>
        <end position="297"/>
    </location>
</feature>
<feature type="transmembrane region" description="Helical" evidence="1">
    <location>
        <begin position="102"/>
        <end position="122"/>
    </location>
</feature>
<feature type="transmembrane region" description="Helical" evidence="1">
    <location>
        <begin position="57"/>
        <end position="72"/>
    </location>
</feature>
<dbReference type="KEGG" id="ccv:CCV52592_2110"/>
<dbReference type="STRING" id="360105.CCV52592_2110"/>
<feature type="transmembrane region" description="Helical" evidence="1">
    <location>
        <begin position="77"/>
        <end position="96"/>
    </location>
</feature>
<evidence type="ECO:0000256" key="1">
    <source>
        <dbReference type="SAM" id="Phobius"/>
    </source>
</evidence>
<feature type="transmembrane region" description="Helical" evidence="1">
    <location>
        <begin position="209"/>
        <end position="235"/>
    </location>
</feature>
<keyword evidence="1" id="KW-0812">Transmembrane</keyword>
<dbReference type="Proteomes" id="UP000006380">
    <property type="component" value="Chromosome"/>
</dbReference>
<feature type="transmembrane region" description="Helical" evidence="1">
    <location>
        <begin position="176"/>
        <end position="197"/>
    </location>
</feature>
<feature type="transmembrane region" description="Helical" evidence="1">
    <location>
        <begin position="32"/>
        <end position="51"/>
    </location>
</feature>
<dbReference type="Pfam" id="PF13687">
    <property type="entry name" value="DUF4153"/>
    <property type="match status" value="1"/>
</dbReference>